<dbReference type="PANTHER" id="PTHR38682">
    <property type="entry name" value="V-TYPE ATP SYNTHASE SUBUNIT C"/>
    <property type="match status" value="1"/>
</dbReference>
<organism evidence="4 5">
    <name type="scientific">Acetanaerobacterium elongatum</name>
    <dbReference type="NCBI Taxonomy" id="258515"/>
    <lineage>
        <taxon>Bacteria</taxon>
        <taxon>Bacillati</taxon>
        <taxon>Bacillota</taxon>
        <taxon>Clostridia</taxon>
        <taxon>Eubacteriales</taxon>
        <taxon>Oscillospiraceae</taxon>
        <taxon>Acetanaerobacterium</taxon>
    </lineage>
</organism>
<name>A0A1G9UM25_9FIRM</name>
<dbReference type="InterPro" id="IPR002843">
    <property type="entry name" value="ATPase_V0-cplx_csu/dsu"/>
</dbReference>
<dbReference type="EMBL" id="FNID01000002">
    <property type="protein sequence ID" value="SDM60913.1"/>
    <property type="molecule type" value="Genomic_DNA"/>
</dbReference>
<sequence>MPENSYAYAVARIRAKELALLNAQSVEALLAAKSAEDCMRLLEEKGWPADNAKTPEQLLSAERERTWGLLAELTDDLSVFDVFLYNNDFHNLKAAIKLAYTDQEPHGVFLANATVEPQMLFQAVKSRSYADLPERLRGIAEEAYLALSHTGDSQLCDMMIDRAALTAVLEAGRASKSPLIKKYAELTAATSDIKVAVRCQKTGKSLEFITRALAPCESIDVVSLAAAAASSQEALLGYLDSTAYAGAAQALRASMQQFERWCDNVIIELIRPQKYNPFSVDPLAAYLLAKENELKIVRIILSAKVNGLSAESVRERLRELYV</sequence>
<dbReference type="PANTHER" id="PTHR38682:SF1">
    <property type="entry name" value="V-TYPE ATP SYNTHASE SUBUNIT C"/>
    <property type="match status" value="1"/>
</dbReference>
<keyword evidence="3" id="KW-0406">Ion transport</keyword>
<evidence type="ECO:0000313" key="4">
    <source>
        <dbReference type="EMBL" id="SDM60913.1"/>
    </source>
</evidence>
<dbReference type="InterPro" id="IPR044911">
    <property type="entry name" value="V-type_ATPase_csu/dsu_dom_3"/>
</dbReference>
<dbReference type="RefSeq" id="WP_092637542.1">
    <property type="nucleotide sequence ID" value="NZ_FNID01000002.1"/>
</dbReference>
<dbReference type="Proteomes" id="UP000199182">
    <property type="component" value="Unassembled WGS sequence"/>
</dbReference>
<dbReference type="InterPro" id="IPR035067">
    <property type="entry name" value="V-type_ATPase_csu/dsu"/>
</dbReference>
<evidence type="ECO:0000256" key="2">
    <source>
        <dbReference type="ARBA" id="ARBA00022448"/>
    </source>
</evidence>
<reference evidence="4 5" key="1">
    <citation type="submission" date="2016-10" db="EMBL/GenBank/DDBJ databases">
        <authorList>
            <person name="de Groot N.N."/>
        </authorList>
    </citation>
    <scope>NUCLEOTIDE SEQUENCE [LARGE SCALE GENOMIC DNA]</scope>
    <source>
        <strain evidence="4 5">CGMCC 1.5012</strain>
    </source>
</reference>
<dbReference type="Gene3D" id="1.20.1690.10">
    <property type="entry name" value="V-type ATP synthase subunit C domain"/>
    <property type="match status" value="2"/>
</dbReference>
<keyword evidence="2" id="KW-0813">Transport</keyword>
<evidence type="ECO:0000313" key="5">
    <source>
        <dbReference type="Proteomes" id="UP000199182"/>
    </source>
</evidence>
<comment type="similarity">
    <text evidence="1">Belongs to the V-ATPase V0D/AC39 subunit family.</text>
</comment>
<accession>A0A1G9UM25</accession>
<dbReference type="STRING" id="258515.SAMN05192585_10256"/>
<dbReference type="GO" id="GO:0046961">
    <property type="term" value="F:proton-transporting ATPase activity, rotational mechanism"/>
    <property type="evidence" value="ECO:0007669"/>
    <property type="project" value="InterPro"/>
</dbReference>
<protein>
    <submittedName>
        <fullName evidence="4">V/A-type H+-transporting ATPase subunit C</fullName>
    </submittedName>
</protein>
<gene>
    <name evidence="4" type="ORF">SAMN05192585_10256</name>
</gene>
<proteinExistence type="inferred from homology"/>
<dbReference type="AlphaFoldDB" id="A0A1G9UM25"/>
<evidence type="ECO:0000256" key="3">
    <source>
        <dbReference type="ARBA" id="ARBA00023065"/>
    </source>
</evidence>
<dbReference type="Pfam" id="PF01992">
    <property type="entry name" value="vATP-synt_AC39"/>
    <property type="match status" value="1"/>
</dbReference>
<dbReference type="Gene3D" id="1.10.132.50">
    <property type="entry name" value="ATP synthase (C/AC39) subunit, domain 3"/>
    <property type="match status" value="1"/>
</dbReference>
<dbReference type="OrthoDB" id="1653at2"/>
<evidence type="ECO:0000256" key="1">
    <source>
        <dbReference type="ARBA" id="ARBA00006709"/>
    </source>
</evidence>
<keyword evidence="5" id="KW-1185">Reference proteome</keyword>
<dbReference type="InterPro" id="IPR036079">
    <property type="entry name" value="ATPase_csu/dsu_sf"/>
</dbReference>
<dbReference type="InterPro" id="IPR050873">
    <property type="entry name" value="V-ATPase_V0D/AC39_subunit"/>
</dbReference>
<dbReference type="SUPFAM" id="SSF103486">
    <property type="entry name" value="V-type ATP synthase subunit C"/>
    <property type="match status" value="1"/>
</dbReference>